<evidence type="ECO:0000313" key="1">
    <source>
        <dbReference type="EMBL" id="QIG67773.1"/>
    </source>
</evidence>
<gene>
    <name evidence="1" type="ORF">EVB52_072</name>
</gene>
<proteinExistence type="predicted"/>
<organism evidence="1 2">
    <name type="scientific">Rhizobium phage RHph_Y38</name>
    <dbReference type="NCBI Taxonomy" id="2509781"/>
    <lineage>
        <taxon>Viruses</taxon>
        <taxon>Duplodnaviria</taxon>
        <taxon>Heunggongvirae</taxon>
        <taxon>Uroviricota</taxon>
        <taxon>Caudoviricetes</taxon>
        <taxon>Schitoviridae</taxon>
        <taxon>Demetervirinae</taxon>
        <taxon>Acanvirus</taxon>
        <taxon>Acanvirus Y38</taxon>
    </lineage>
</organism>
<reference evidence="1" key="1">
    <citation type="submission" date="2020-01" db="EMBL/GenBank/DDBJ databases">
        <title>Patterns of diversity and host range of bacteriophage communities associated with bean-nodulatin bacteria.</title>
        <authorList>
            <person name="Vann Cauwenberghe J."/>
            <person name="Santamaria R.I."/>
            <person name="Bustos P."/>
            <person name="Juarez S."/>
            <person name="Gonzalez V."/>
        </authorList>
    </citation>
    <scope>NUCLEOTIDE SEQUENCE</scope>
</reference>
<name>A0A7S5US27_9CAUD</name>
<dbReference type="Proteomes" id="UP000656987">
    <property type="component" value="Segment"/>
</dbReference>
<dbReference type="EMBL" id="MN988483">
    <property type="protein sequence ID" value="QIG67773.1"/>
    <property type="molecule type" value="Genomic_DNA"/>
</dbReference>
<sequence>MNQGEILVERGKPALVTLLTAAIQAFEQLEKKSAETTLALRSVEVARFWLQEDIRRNEGN</sequence>
<keyword evidence="2" id="KW-1185">Reference proteome</keyword>
<protein>
    <submittedName>
        <fullName evidence="1">Uncharacterized protein</fullName>
    </submittedName>
</protein>
<evidence type="ECO:0000313" key="2">
    <source>
        <dbReference type="Proteomes" id="UP000656987"/>
    </source>
</evidence>
<accession>A0A7S5US27</accession>